<proteinExistence type="predicted"/>
<organism evidence="3 4">
    <name type="scientific">Cucumis melo var. makuwa</name>
    <name type="common">Oriental melon</name>
    <dbReference type="NCBI Taxonomy" id="1194695"/>
    <lineage>
        <taxon>Eukaryota</taxon>
        <taxon>Viridiplantae</taxon>
        <taxon>Streptophyta</taxon>
        <taxon>Embryophyta</taxon>
        <taxon>Tracheophyta</taxon>
        <taxon>Spermatophyta</taxon>
        <taxon>Magnoliopsida</taxon>
        <taxon>eudicotyledons</taxon>
        <taxon>Gunneridae</taxon>
        <taxon>Pentapetalae</taxon>
        <taxon>rosids</taxon>
        <taxon>fabids</taxon>
        <taxon>Cucurbitales</taxon>
        <taxon>Cucurbitaceae</taxon>
        <taxon>Benincaseae</taxon>
        <taxon>Cucumis</taxon>
    </lineage>
</organism>
<evidence type="ECO:0000313" key="3">
    <source>
        <dbReference type="EMBL" id="TYK00350.1"/>
    </source>
</evidence>
<feature type="compositionally biased region" description="Polar residues" evidence="2">
    <location>
        <begin position="1"/>
        <end position="10"/>
    </location>
</feature>
<dbReference type="Proteomes" id="UP000321947">
    <property type="component" value="Unassembled WGS sequence"/>
</dbReference>
<feature type="region of interest" description="Disordered" evidence="2">
    <location>
        <begin position="1"/>
        <end position="28"/>
    </location>
</feature>
<evidence type="ECO:0000256" key="1">
    <source>
        <dbReference type="SAM" id="Coils"/>
    </source>
</evidence>
<feature type="region of interest" description="Disordered" evidence="2">
    <location>
        <begin position="94"/>
        <end position="121"/>
    </location>
</feature>
<evidence type="ECO:0000256" key="2">
    <source>
        <dbReference type="SAM" id="MobiDB-lite"/>
    </source>
</evidence>
<dbReference type="EMBL" id="SSTD01016830">
    <property type="protein sequence ID" value="TYK00350.1"/>
    <property type="molecule type" value="Genomic_DNA"/>
</dbReference>
<sequence length="121" mass="13945">MTSQGNTSKALSDINKRPNTCNRLRETQSYEDMPPFEVAKNIWKQFSKPPKVMVTDMDTSKDRMTELEKKINKLMKTIEERDYEITSIKNHIESRDVAESSHTHTGKNANKGKAIMQESQP</sequence>
<keyword evidence="1" id="KW-0175">Coiled coil</keyword>
<evidence type="ECO:0000313" key="4">
    <source>
        <dbReference type="Proteomes" id="UP000321947"/>
    </source>
</evidence>
<dbReference type="AlphaFoldDB" id="A0A5D3BMY0"/>
<name>A0A5D3BMY0_CUCMM</name>
<feature type="coiled-coil region" evidence="1">
    <location>
        <begin position="57"/>
        <end position="84"/>
    </location>
</feature>
<gene>
    <name evidence="3" type="ORF">E5676_scaffold1112G00100</name>
</gene>
<accession>A0A5D3BMY0</accession>
<comment type="caution">
    <text evidence="3">The sequence shown here is derived from an EMBL/GenBank/DDBJ whole genome shotgun (WGS) entry which is preliminary data.</text>
</comment>
<protein>
    <submittedName>
        <fullName evidence="3">Ty3-gypsy retrotransposon protein</fullName>
    </submittedName>
</protein>
<reference evidence="3 4" key="1">
    <citation type="submission" date="2019-08" db="EMBL/GenBank/DDBJ databases">
        <title>Draft genome sequences of two oriental melons (Cucumis melo L. var makuwa).</title>
        <authorList>
            <person name="Kwon S.-Y."/>
        </authorList>
    </citation>
    <scope>NUCLEOTIDE SEQUENCE [LARGE SCALE GENOMIC DNA]</scope>
    <source>
        <strain evidence="4">cv. Chang Bougi</strain>
        <tissue evidence="3">Leaf</tissue>
    </source>
</reference>